<protein>
    <submittedName>
        <fullName evidence="2">Uncharacterized protein</fullName>
    </submittedName>
</protein>
<keyword evidence="1" id="KW-0472">Membrane</keyword>
<comment type="caution">
    <text evidence="2">The sequence shown here is derived from an EMBL/GenBank/DDBJ whole genome shotgun (WGS) entry which is preliminary data.</text>
</comment>
<organism evidence="2 3">
    <name type="scientific">Bartonella vinsonii subsp. arupensis OK-94-513</name>
    <dbReference type="NCBI Taxonomy" id="1094562"/>
    <lineage>
        <taxon>Bacteria</taxon>
        <taxon>Pseudomonadati</taxon>
        <taxon>Pseudomonadota</taxon>
        <taxon>Alphaproteobacteria</taxon>
        <taxon>Hyphomicrobiales</taxon>
        <taxon>Bartonellaceae</taxon>
        <taxon>Bartonella</taxon>
    </lineage>
</organism>
<evidence type="ECO:0000256" key="1">
    <source>
        <dbReference type="SAM" id="Phobius"/>
    </source>
</evidence>
<evidence type="ECO:0000313" key="3">
    <source>
        <dbReference type="Proteomes" id="UP000002304"/>
    </source>
</evidence>
<gene>
    <name evidence="2" type="ORF">ME1_00547</name>
</gene>
<accession>J1JUD3</accession>
<keyword evidence="1" id="KW-0812">Transmembrane</keyword>
<proteinExistence type="predicted"/>
<keyword evidence="1" id="KW-1133">Transmembrane helix</keyword>
<dbReference type="EMBL" id="AILZ01000011">
    <property type="protein sequence ID" value="EJF88547.1"/>
    <property type="molecule type" value="Genomic_DNA"/>
</dbReference>
<reference evidence="2 3" key="1">
    <citation type="submission" date="2012-03" db="EMBL/GenBank/DDBJ databases">
        <title>The Genome Sequence of Bartonella vinsonii subsp. arupensis OK-94-513.</title>
        <authorList>
            <consortium name="The Broad Institute Genome Sequencing Platform"/>
            <consortium name="The Broad Institute Genome Sequencing Center for Infectious Disease"/>
            <person name="Feldgarden M."/>
            <person name="Kirby J."/>
            <person name="Kosoy M."/>
            <person name="Birtles R."/>
            <person name="Probert W.S."/>
            <person name="Chiaraviglio L."/>
            <person name="Young S.K."/>
            <person name="Zeng Q."/>
            <person name="Gargeya S."/>
            <person name="Fitzgerald M."/>
            <person name="Haas B."/>
            <person name="Abouelleil A."/>
            <person name="Alvarado L."/>
            <person name="Arachchi H.M."/>
            <person name="Berlin A."/>
            <person name="Chapman S.B."/>
            <person name="Gearin G."/>
            <person name="Goldberg J."/>
            <person name="Griggs A."/>
            <person name="Gujja S."/>
            <person name="Hansen M."/>
            <person name="Heiman D."/>
            <person name="Howarth C."/>
            <person name="Larimer J."/>
            <person name="Lui A."/>
            <person name="MacDonald P.J.P."/>
            <person name="McCowen C."/>
            <person name="Montmayeur A."/>
            <person name="Murphy C."/>
            <person name="Neiman D."/>
            <person name="Pearson M."/>
            <person name="Priest M."/>
            <person name="Roberts A."/>
            <person name="Saif S."/>
            <person name="Shea T."/>
            <person name="Sisk P."/>
            <person name="Stolte C."/>
            <person name="Sykes S."/>
            <person name="Wortman J."/>
            <person name="Nusbaum C."/>
            <person name="Birren B."/>
        </authorList>
    </citation>
    <scope>NUCLEOTIDE SEQUENCE [LARGE SCALE GENOMIC DNA]</scope>
    <source>
        <strain evidence="2 3">OK-94-513</strain>
    </source>
</reference>
<dbReference type="AlphaFoldDB" id="J1JUD3"/>
<feature type="transmembrane region" description="Helical" evidence="1">
    <location>
        <begin position="58"/>
        <end position="80"/>
    </location>
</feature>
<dbReference type="Proteomes" id="UP000002304">
    <property type="component" value="Unassembled WGS sequence"/>
</dbReference>
<name>J1JUD3_BARVI</name>
<dbReference type="PATRIC" id="fig|1094562.3.peg.604"/>
<dbReference type="HOGENOM" id="CLU_149832_0_0_5"/>
<feature type="transmembrane region" description="Helical" evidence="1">
    <location>
        <begin position="100"/>
        <end position="119"/>
    </location>
</feature>
<dbReference type="STRING" id="1094562.ME1_00547"/>
<sequence length="144" mass="17047">MFKNNQLLRKITCFFIRDKKQLRNLEKRGKMRENPTVYKEARSFLFEEVLLSGKEYKVLFCLSTIIVVMRIGILAAMLLGWVSLGWQNNTLSIVLEGWDIVAVCLFVFIPVMFVLRILLEYLLKKNIQKLEEATRQRETISWEQ</sequence>
<evidence type="ECO:0000313" key="2">
    <source>
        <dbReference type="EMBL" id="EJF88547.1"/>
    </source>
</evidence>